<dbReference type="RefSeq" id="WP_256944513.1">
    <property type="nucleotide sequence ID" value="NZ_JANHNZ010000002.1"/>
</dbReference>
<evidence type="ECO:0000256" key="1">
    <source>
        <dbReference type="SAM" id="Coils"/>
    </source>
</evidence>
<accession>A0ABT1WLP7</accession>
<dbReference type="Gene3D" id="3.40.50.300">
    <property type="entry name" value="P-loop containing nucleotide triphosphate hydrolases"/>
    <property type="match status" value="2"/>
</dbReference>
<dbReference type="InterPro" id="IPR029063">
    <property type="entry name" value="SAM-dependent_MTases_sf"/>
</dbReference>
<keyword evidence="3" id="KW-0067">ATP-binding</keyword>
<gene>
    <name evidence="3" type="ORF">NPA36_02420</name>
</gene>
<keyword evidence="1" id="KW-0175">Coiled coil</keyword>
<name>A0ABT1WLP7_9LACT</name>
<organism evidence="3 4">
    <name type="scientific">Granulicatella seriolae</name>
    <dbReference type="NCBI Taxonomy" id="2967226"/>
    <lineage>
        <taxon>Bacteria</taxon>
        <taxon>Bacillati</taxon>
        <taxon>Bacillota</taxon>
        <taxon>Bacilli</taxon>
        <taxon>Lactobacillales</taxon>
        <taxon>Carnobacteriaceae</taxon>
        <taxon>Granulicatella</taxon>
    </lineage>
</organism>
<keyword evidence="3" id="KW-0347">Helicase</keyword>
<comment type="caution">
    <text evidence="3">The sequence shown here is derived from an EMBL/GenBank/DDBJ whole genome shotgun (WGS) entry which is preliminary data.</text>
</comment>
<protein>
    <submittedName>
        <fullName evidence="3">DEAD/DEAH box helicase family protein</fullName>
    </submittedName>
</protein>
<keyword evidence="4" id="KW-1185">Reference proteome</keyword>
<dbReference type="SMART" id="SM00487">
    <property type="entry name" value="DEXDc"/>
    <property type="match status" value="1"/>
</dbReference>
<keyword evidence="3" id="KW-0547">Nucleotide-binding</keyword>
<dbReference type="GO" id="GO:0004386">
    <property type="term" value="F:helicase activity"/>
    <property type="evidence" value="ECO:0007669"/>
    <property type="project" value="UniProtKB-KW"/>
</dbReference>
<dbReference type="InterPro" id="IPR014001">
    <property type="entry name" value="Helicase_ATP-bd"/>
</dbReference>
<evidence type="ECO:0000313" key="3">
    <source>
        <dbReference type="EMBL" id="MCQ9209395.1"/>
    </source>
</evidence>
<dbReference type="InterPro" id="IPR006935">
    <property type="entry name" value="Helicase/UvrB_N"/>
</dbReference>
<dbReference type="EMBL" id="JANHNZ010000002">
    <property type="protein sequence ID" value="MCQ9209395.1"/>
    <property type="molecule type" value="Genomic_DNA"/>
</dbReference>
<dbReference type="Pfam" id="PF04851">
    <property type="entry name" value="ResIII"/>
    <property type="match status" value="1"/>
</dbReference>
<evidence type="ECO:0000313" key="4">
    <source>
        <dbReference type="Proteomes" id="UP001059480"/>
    </source>
</evidence>
<feature type="coiled-coil region" evidence="1">
    <location>
        <begin position="796"/>
        <end position="868"/>
    </location>
</feature>
<sequence length="1100" mass="126259">MSNNTVIKTTKTIYPQVYAYILPENQGTPGYFDVGNIKIGYTDRYDVHKRIKEQTQTPAGQLRYDLLWSNSAKYNHSDEWFDDKKLHAFLRKFKRREQQYFPGSKKRSEWFFYNGNPEEAQLDFDDFRNQEMSQVKEELDYVLRYEQTNAVSQTLAYLKEHKGGKFLWNAKPRFGKTLTTYDLARKMKAKMVLVVTNRPAIANSWFDDFEKFIAWQTDFAFVSTSDSLKDRPVMSRDDFTAQLLEDEKNPKEGMIAFISLQDLKGAIDFGGPYNKLKWVQKLEWDLLVIDESHEGVDTFKTDIAFQNIKRNFTLHLSGTPFKAVASGEFQDDQIFNWTYTDEQKAKSLWVESLEENNPYEKLPRLNMFSYQVSQMITGEVNKGAEIDGNNMDYAFDLNEFFATNDKEKFIHEADIKKWLDTLSHNEKYPFSTPELQAELKHTFWLLNRVASARALQKLLKEHPVFKEYKIILAAGDGRASDDDQIINQKSLDRVRQAIATHKKTITLSVGQLTTGVTVPEWTGVLMLSNMKSPSLYMQAAFRAQNPWAYEVDGTWYQKENAYVFDFAPERTLTIYDEFANNLSRKTTGGGGTSDDRKTNIRKLLNFFPVIAEDNDGKMIELDVNQVLTIPKVIKAQEVVRRGFMSNLLFQNVSGIFASAGAREILEQLNPVDVGKSVPRKTEEPIDTKGVQVDNEGNATVNKDIVIATTEAKFGPKVYSGIQASAEKAVEKGTSDLPKEIAKSFIANTQESFKDLAKNNGLTAKAGEQVAKMKANIIAREIEVVEKQTDIKRNVAKADYEREVAAAKNDDAKVEEVKAAYEAKKANIEQEFKKEIITTVETKTKEVAQKGAEEVLVKAEDKKKNTVEEDVRARLRGFARTIPSFLMAYGEQTTTLDSFDRTIKDEVFKEVTGITLHQFRMLRDDYDFFDAVVFDESVQEFLRKREDLANYFDEDQEEDIFDYIPPQQTNQIFTPKKVVKMMVDKLQDESPEDFTNPDKTFADLYMKSGLYITEIVKRLYVGLEDKIPNSDERLKHILENQVYGFAPSEIIYNIARNFIFGFDEKAKSIDDSHIVYLDTTPYARGEGDFEAKCDELFGGKK</sequence>
<reference evidence="3" key="1">
    <citation type="submission" date="2022-07" db="EMBL/GenBank/DDBJ databases">
        <authorList>
            <person name="Jung M.-Y."/>
            <person name="Lee M."/>
        </authorList>
    </citation>
    <scope>NUCLEOTIDE SEQUENCE</scope>
    <source>
        <strain evidence="3">S8</strain>
    </source>
</reference>
<dbReference type="Proteomes" id="UP001059480">
    <property type="component" value="Unassembled WGS sequence"/>
</dbReference>
<dbReference type="InterPro" id="IPR027417">
    <property type="entry name" value="P-loop_NTPase"/>
</dbReference>
<reference evidence="3" key="2">
    <citation type="journal article" date="2023" name="Curr. Microbiol.">
        <title>Granulicatella seriolae sp. nov., a Novel Facultative Anaerobe Isolated from Yellowtail Marine Fish.</title>
        <authorList>
            <person name="Lee M."/>
            <person name="Choi Y.J."/>
            <person name="Farooq A."/>
            <person name="Jeong J.B."/>
            <person name="Jung M.Y."/>
        </authorList>
    </citation>
    <scope>NUCLEOTIDE SEQUENCE</scope>
    <source>
        <strain evidence="3">S8</strain>
    </source>
</reference>
<dbReference type="Gene3D" id="3.40.50.150">
    <property type="entry name" value="Vaccinia Virus protein VP39"/>
    <property type="match status" value="1"/>
</dbReference>
<feature type="domain" description="Helicase ATP-binding" evidence="2">
    <location>
        <begin position="139"/>
        <end position="353"/>
    </location>
</feature>
<reference evidence="3" key="3">
    <citation type="journal article" date="2023" name="Microbiol. Resour. Announc.">
        <title>Draft Genome Sequence of Granulicatella sp. Strain S8, Isolated from a Marine Fish, Seriola quinqueradiata.</title>
        <authorList>
            <person name="Lee M."/>
            <person name="Farooq A."/>
            <person name="Jeong J.B."/>
            <person name="Jung M.Y."/>
        </authorList>
    </citation>
    <scope>NUCLEOTIDE SEQUENCE</scope>
    <source>
        <strain evidence="3">S8</strain>
    </source>
</reference>
<keyword evidence="3" id="KW-0378">Hydrolase</keyword>
<proteinExistence type="predicted"/>
<evidence type="ECO:0000259" key="2">
    <source>
        <dbReference type="SMART" id="SM00487"/>
    </source>
</evidence>
<dbReference type="SUPFAM" id="SSF52540">
    <property type="entry name" value="P-loop containing nucleoside triphosphate hydrolases"/>
    <property type="match status" value="2"/>
</dbReference>
<dbReference type="SUPFAM" id="SSF53335">
    <property type="entry name" value="S-adenosyl-L-methionine-dependent methyltransferases"/>
    <property type="match status" value="1"/>
</dbReference>